<dbReference type="InterPro" id="IPR013078">
    <property type="entry name" value="His_Pase_superF_clade-1"/>
</dbReference>
<dbReference type="Gene3D" id="3.40.50.1240">
    <property type="entry name" value="Phosphoglycerate mutase-like"/>
    <property type="match status" value="1"/>
</dbReference>
<evidence type="ECO:0000313" key="3">
    <source>
        <dbReference type="EMBL" id="GAN36048.1"/>
    </source>
</evidence>
<feature type="binding site" evidence="2">
    <location>
        <position position="59"/>
    </location>
    <ligand>
        <name>substrate</name>
    </ligand>
</feature>
<comment type="caution">
    <text evidence="3">The sequence shown here is derived from an EMBL/GenBank/DDBJ whole genome shotgun (WGS) entry which is preliminary data.</text>
</comment>
<accession>A0A0C9QBK2</accession>
<sequence length="212" mass="23296">MTKFYFVRHGQTETNLARRFNGGRTDTPLTASGRDGAIAVGRFLATTGFAGIYASPMPRAQTTAELIVAQSRVVQPPIVTDRDLREVDLGKWDGQPLTSVQDDPEIDHYYHHLTAFDNQRIGAESFAHALKRGRRAINRIYDAHPDGKVLVVAHGLIGMLLLSTYLGADLDSARDAMRIPPNNSISELDTSDGEEFTRGSLWAFVPATAESK</sequence>
<dbReference type="PANTHER" id="PTHR48100:SF1">
    <property type="entry name" value="HISTIDINE PHOSPHATASE FAMILY PROTEIN-RELATED"/>
    <property type="match status" value="1"/>
</dbReference>
<dbReference type="Pfam" id="PF00300">
    <property type="entry name" value="His_Phos_1"/>
    <property type="match status" value="1"/>
</dbReference>
<dbReference type="AlphaFoldDB" id="A0A0C9QBK2"/>
<gene>
    <name evidence="3" type="ORF">LC0644_0637</name>
</gene>
<organism evidence="3 4">
    <name type="scientific">Lacticaseibacillus paracasei NRIC 0644</name>
    <dbReference type="NCBI Taxonomy" id="1435038"/>
    <lineage>
        <taxon>Bacteria</taxon>
        <taxon>Bacillati</taxon>
        <taxon>Bacillota</taxon>
        <taxon>Bacilli</taxon>
        <taxon>Lactobacillales</taxon>
        <taxon>Lactobacillaceae</taxon>
        <taxon>Lacticaseibacillus</taxon>
    </lineage>
</organism>
<proteinExistence type="predicted"/>
<dbReference type="GO" id="GO:0016791">
    <property type="term" value="F:phosphatase activity"/>
    <property type="evidence" value="ECO:0007669"/>
    <property type="project" value="TreeGrafter"/>
</dbReference>
<feature type="active site" description="Tele-phosphohistidine intermediate" evidence="1">
    <location>
        <position position="9"/>
    </location>
</feature>
<dbReference type="InterPro" id="IPR050275">
    <property type="entry name" value="PGM_Phosphatase"/>
</dbReference>
<dbReference type="EMBL" id="BAYM01000039">
    <property type="protein sequence ID" value="GAN36048.1"/>
    <property type="molecule type" value="Genomic_DNA"/>
</dbReference>
<dbReference type="SMART" id="SM00855">
    <property type="entry name" value="PGAM"/>
    <property type="match status" value="1"/>
</dbReference>
<protein>
    <submittedName>
        <fullName evidence="3">Phosphoglycerate mutase</fullName>
    </submittedName>
</protein>
<reference evidence="4" key="1">
    <citation type="submission" date="2014-05" db="EMBL/GenBank/DDBJ databases">
        <title>Whole genome sequencing of Lactobacillus casei NRIC0644.</title>
        <authorList>
            <person name="Atarashi H."/>
            <person name="Yoshida Y."/>
            <person name="Fujimura S."/>
            <person name="Tanaka N."/>
            <person name="Shiwa Y."/>
            <person name="Yoshikawa H."/>
            <person name="Okada S."/>
            <person name="Nakagawa J."/>
        </authorList>
    </citation>
    <scope>NUCLEOTIDE SEQUENCE [LARGE SCALE GENOMIC DNA]</scope>
    <source>
        <strain evidence="4">NRIC0644</strain>
    </source>
</reference>
<evidence type="ECO:0000313" key="4">
    <source>
        <dbReference type="Proteomes" id="UP000032552"/>
    </source>
</evidence>
<dbReference type="GeneID" id="57090693"/>
<evidence type="ECO:0000256" key="1">
    <source>
        <dbReference type="PIRSR" id="PIRSR613078-1"/>
    </source>
</evidence>
<dbReference type="GO" id="GO:0005737">
    <property type="term" value="C:cytoplasm"/>
    <property type="evidence" value="ECO:0007669"/>
    <property type="project" value="TreeGrafter"/>
</dbReference>
<dbReference type="SUPFAM" id="SSF53254">
    <property type="entry name" value="Phosphoglycerate mutase-like"/>
    <property type="match status" value="1"/>
</dbReference>
<dbReference type="InterPro" id="IPR029033">
    <property type="entry name" value="His_PPase_superfam"/>
</dbReference>
<dbReference type="PANTHER" id="PTHR48100">
    <property type="entry name" value="BROAD-SPECIFICITY PHOSPHATASE YOR283W-RELATED"/>
    <property type="match status" value="1"/>
</dbReference>
<evidence type="ECO:0000256" key="2">
    <source>
        <dbReference type="PIRSR" id="PIRSR613078-2"/>
    </source>
</evidence>
<feature type="binding site" evidence="2">
    <location>
        <begin position="8"/>
        <end position="15"/>
    </location>
    <ligand>
        <name>substrate</name>
    </ligand>
</feature>
<feature type="active site" description="Proton donor/acceptor" evidence="1">
    <location>
        <position position="86"/>
    </location>
</feature>
<dbReference type="CDD" id="cd07067">
    <property type="entry name" value="HP_PGM_like"/>
    <property type="match status" value="1"/>
</dbReference>
<dbReference type="Proteomes" id="UP000032552">
    <property type="component" value="Unassembled WGS sequence"/>
</dbReference>
<name>A0A0C9QBK2_LACPA</name>
<dbReference type="RefSeq" id="WP_003570958.1">
    <property type="nucleotide sequence ID" value="NZ_BAYM01000039.1"/>
</dbReference>